<sequence>MWWKDDSQESITKPSPIFKIQSSETESSIRNVSQN</sequence>
<name>A0A1I9G4Z0_BRUMA</name>
<protein>
    <submittedName>
        <fullName evidence="2">Bm1504</fullName>
    </submittedName>
</protein>
<accession>A0A1I9G4Z0</accession>
<reference evidence="2" key="1">
    <citation type="journal article" date="2007" name="Science">
        <title>Draft genome of the filarial nematode parasite Brugia malayi.</title>
        <authorList>
            <person name="Ghedin E."/>
            <person name="Wang S."/>
            <person name="Spiro D."/>
            <person name="Caler E."/>
            <person name="Zhao Q."/>
            <person name="Crabtree J."/>
            <person name="Allen J.E."/>
            <person name="Delcher A.L."/>
            <person name="Guiliano D.B."/>
            <person name="Miranda-Saavedra D."/>
            <person name="Angiuoli S.V."/>
            <person name="Creasy T."/>
            <person name="Amedeo P."/>
            <person name="Haas B."/>
            <person name="El-Sayed N.M."/>
            <person name="Wortman J.R."/>
            <person name="Feldblyum T."/>
            <person name="Tallon L."/>
            <person name="Schatz M."/>
            <person name="Shumway M."/>
            <person name="Koo H."/>
            <person name="Salzberg S.L."/>
            <person name="Schobel S."/>
            <person name="Pertea M."/>
            <person name="Pop M."/>
            <person name="White O."/>
            <person name="Barton G.J."/>
            <person name="Carlow C.K."/>
            <person name="Crawford M.J."/>
            <person name="Daub J."/>
            <person name="Dimmic M.W."/>
            <person name="Estes C.F."/>
            <person name="Foster J.M."/>
            <person name="Ganatra M."/>
            <person name="Gregory W.F."/>
            <person name="Johnson N.M."/>
            <person name="Jin J."/>
            <person name="Komuniecki R."/>
            <person name="Korf I."/>
            <person name="Kumar S."/>
            <person name="Laney S."/>
            <person name="Li B.W."/>
            <person name="Li W."/>
            <person name="Lindblom T.H."/>
            <person name="Lustigman S."/>
            <person name="Ma D."/>
            <person name="Maina C.V."/>
            <person name="Martin D.M."/>
            <person name="McCarter J.P."/>
            <person name="McReynolds L."/>
            <person name="Mitreva M."/>
            <person name="Nutman T.B."/>
            <person name="Parkinson J."/>
            <person name="Peregrin-Alvarez J.M."/>
            <person name="Poole C."/>
            <person name="Ren Q."/>
            <person name="Saunders L."/>
            <person name="Sluder A.E."/>
            <person name="Smith K."/>
            <person name="Stanke M."/>
            <person name="Unnasch T.R."/>
            <person name="Ware J."/>
            <person name="Wei A.D."/>
            <person name="Weil G."/>
            <person name="Williams D.J."/>
            <person name="Zhang Y."/>
            <person name="Williams S.A."/>
            <person name="Fraser-Liggett C."/>
            <person name="Slatko B."/>
            <person name="Blaxter M.L."/>
            <person name="Scott A.L."/>
        </authorList>
    </citation>
    <scope>NUCLEOTIDE SEQUENCE</scope>
    <source>
        <strain evidence="2">FR3</strain>
    </source>
</reference>
<dbReference type="EMBL" id="LN857014">
    <property type="protein sequence ID" value="CDQ00693.1"/>
    <property type="molecule type" value="Genomic_DNA"/>
</dbReference>
<reference evidence="2" key="2">
    <citation type="submission" date="2012-12" db="EMBL/GenBank/DDBJ databases">
        <authorList>
            <consortium name="WormBase Consortium"/>
            <person name="Ghedin E."/>
            <person name="Paulini M."/>
        </authorList>
    </citation>
    <scope>NUCLEOTIDE SEQUENCE</scope>
    <source>
        <strain evidence="2">FR3</strain>
    </source>
</reference>
<gene>
    <name evidence="2" type="primary">Bm1504</name>
    <name evidence="2" type="ORF">BM_Bm1504</name>
</gene>
<organism evidence="2">
    <name type="scientific">Brugia malayi</name>
    <name type="common">Filarial nematode worm</name>
    <dbReference type="NCBI Taxonomy" id="6279"/>
    <lineage>
        <taxon>Eukaryota</taxon>
        <taxon>Metazoa</taxon>
        <taxon>Ecdysozoa</taxon>
        <taxon>Nematoda</taxon>
        <taxon>Chromadorea</taxon>
        <taxon>Rhabditida</taxon>
        <taxon>Spirurina</taxon>
        <taxon>Spiruromorpha</taxon>
        <taxon>Filarioidea</taxon>
        <taxon>Onchocercidae</taxon>
        <taxon>Brugia</taxon>
    </lineage>
</organism>
<dbReference type="AlphaFoldDB" id="A0A1I9G4Z0"/>
<evidence type="ECO:0000256" key="1">
    <source>
        <dbReference type="SAM" id="MobiDB-lite"/>
    </source>
</evidence>
<evidence type="ECO:0000313" key="2">
    <source>
        <dbReference type="EMBL" id="CDQ00693.1"/>
    </source>
</evidence>
<feature type="region of interest" description="Disordered" evidence="1">
    <location>
        <begin position="1"/>
        <end position="35"/>
    </location>
</feature>
<feature type="compositionally biased region" description="Polar residues" evidence="1">
    <location>
        <begin position="20"/>
        <end position="35"/>
    </location>
</feature>
<proteinExistence type="predicted"/>